<organism evidence="2 3">
    <name type="scientific">Meripilus lineatus</name>
    <dbReference type="NCBI Taxonomy" id="2056292"/>
    <lineage>
        <taxon>Eukaryota</taxon>
        <taxon>Fungi</taxon>
        <taxon>Dikarya</taxon>
        <taxon>Basidiomycota</taxon>
        <taxon>Agaricomycotina</taxon>
        <taxon>Agaricomycetes</taxon>
        <taxon>Polyporales</taxon>
        <taxon>Meripilaceae</taxon>
        <taxon>Meripilus</taxon>
    </lineage>
</organism>
<feature type="region of interest" description="Disordered" evidence="1">
    <location>
        <begin position="1"/>
        <end position="26"/>
    </location>
</feature>
<gene>
    <name evidence="2" type="ORF">NLI96_g9750</name>
</gene>
<dbReference type="InterPro" id="IPR001087">
    <property type="entry name" value="GDSL"/>
</dbReference>
<evidence type="ECO:0008006" key="4">
    <source>
        <dbReference type="Google" id="ProtNLM"/>
    </source>
</evidence>
<dbReference type="GO" id="GO:0016788">
    <property type="term" value="F:hydrolase activity, acting on ester bonds"/>
    <property type="evidence" value="ECO:0007669"/>
    <property type="project" value="InterPro"/>
</dbReference>
<dbReference type="Pfam" id="PF00657">
    <property type="entry name" value="Lipase_GDSL"/>
    <property type="match status" value="1"/>
</dbReference>
<comment type="caution">
    <text evidence="2">The sequence shown here is derived from an EMBL/GenBank/DDBJ whole genome shotgun (WGS) entry which is preliminary data.</text>
</comment>
<dbReference type="CDD" id="cd01846">
    <property type="entry name" value="fatty_acyltransferase_like"/>
    <property type="match status" value="1"/>
</dbReference>
<dbReference type="Proteomes" id="UP001212997">
    <property type="component" value="Unassembled WGS sequence"/>
</dbReference>
<dbReference type="InterPro" id="IPR036514">
    <property type="entry name" value="SGNH_hydro_sf"/>
</dbReference>
<feature type="compositionally biased region" description="Polar residues" evidence="1">
    <location>
        <begin position="1"/>
        <end position="22"/>
    </location>
</feature>
<evidence type="ECO:0000313" key="3">
    <source>
        <dbReference type="Proteomes" id="UP001212997"/>
    </source>
</evidence>
<reference evidence="2" key="1">
    <citation type="submission" date="2022-07" db="EMBL/GenBank/DDBJ databases">
        <title>Genome Sequence of Physisporinus lineatus.</title>
        <authorList>
            <person name="Buettner E."/>
        </authorList>
    </citation>
    <scope>NUCLEOTIDE SEQUENCE</scope>
    <source>
        <strain evidence="2">VT162</strain>
    </source>
</reference>
<accession>A0AAD5V039</accession>
<dbReference type="EMBL" id="JANAWD010000510">
    <property type="protein sequence ID" value="KAJ3478447.1"/>
    <property type="molecule type" value="Genomic_DNA"/>
</dbReference>
<sequence length="393" mass="44103">MHSEYQAPSNRSFIPPSSSGRPSNVLDRVVPRAPSRAANTGSNFGGHRTPVCTESEAEFWMMLYAHSHVFPNLIIYHFASHWKYLGGLLWVSPKHAPTPAGLGSYLLEPTSSRSSITSPLRYCKVNMAPTIGQTWNGFGQIKHLVIFGDSYSDVGYNHRSRHPTPTEPLGVDYPGNTFAEYGSPNWVGYLVKEFFPEQEILVYDFAVGGQLCSGVIHQIQTGFLPHAGQKPAWAPWTDSDTLFGEISFKHSSEPDEFKEYQGRLFEAQAELYDNGARNFMFIDVPPIDRSPAVPPRFSYLSGRYNRWNDALGDNISEFVEAHPDITAFTFSSHALFNRLLDNPTQYGFPEDETKKEDGAMWVDHLHPTTAVHKEIARAVSEFLTSQPAWNPDV</sequence>
<evidence type="ECO:0000256" key="1">
    <source>
        <dbReference type="SAM" id="MobiDB-lite"/>
    </source>
</evidence>
<protein>
    <recommendedName>
        <fullName evidence="4">Carbohydrate esterase family 16 protein</fullName>
    </recommendedName>
</protein>
<keyword evidence="3" id="KW-1185">Reference proteome</keyword>
<name>A0AAD5V039_9APHY</name>
<dbReference type="SUPFAM" id="SSF52266">
    <property type="entry name" value="SGNH hydrolase"/>
    <property type="match status" value="1"/>
</dbReference>
<evidence type="ECO:0000313" key="2">
    <source>
        <dbReference type="EMBL" id="KAJ3478447.1"/>
    </source>
</evidence>
<dbReference type="AlphaFoldDB" id="A0AAD5V039"/>
<proteinExistence type="predicted"/>
<dbReference type="Gene3D" id="3.40.50.1110">
    <property type="entry name" value="SGNH hydrolase"/>
    <property type="match status" value="1"/>
</dbReference>